<gene>
    <name evidence="1" type="ORF">NM208_g4268</name>
</gene>
<proteinExistence type="predicted"/>
<sequence>MPDQTADEAVVPTPEPRGLPFIGNVSEFDPAHPLQILQREIFHLSFPGGKTVVFVTTRSLINAVSDGSRFQKTPDLILGQVLAVVHDDIFTAKSDDPYWGVPYRILIPAFGPVSIRGMFDDMRDIVTQMAMKWARHGSSNPIPVSSDFTHLTLDTLALCSMNFRFNSFYHEDLHPFINAIANVLTEITIEHLSKLPYSSTASLRGPHVSDASDILKVLRETLRLCSPIPAFSVESKEDGTLLAGKYSVKKGRPIVSLLIKSHLDPRVNHMRASISRPFPWQEALLSAAMLLHNFNFQMADPSYQLDISETITIKSKRFYMYASLRHGMNPGALEWHLAGGSSPRAETGLAPERANSNQTNGGENHTDLSIFYGSNSGTYEVLARRLAGKATFHGYAVSNLSPLNTTREKLLPRRLFVWITSSYEGQPPDNAARFCAWVENLKGAEMRHVEFAVFDCGHYDWAQTCHRIPRLLDYTLAARGATRIVPMGLTDVAESDIFNDFEAWEEDLFWPALQQKYQTHIDTDSKGQSGLSVEVSMSRSSYLRQDVREARVIEIKTLTSPMAPRKNHIEIQLPTSMTYRTGDYLAILPLNPPQNVERVCPRLFLAWDAQFMISGDDKMSLPIGQHVSAYEIFRSYVELGQPATRRDLRVLAQSATDENQFSALDILEEFASIQLSVGALLALLPPMHIRQSSISSSSLQNPTSVALTYSILHEPSFSGKGRHVGVATQYLDSLKPGERLHVAVRSSHEAFHLPHDVVNTPVICFCAGSGLAPFRGFFQDRAAILSAGRRLAPALLFYGCRSPDADDLYRKEFDAWEKLGAVSVRRAFSRDTAKNKGCAYDQDRLLADKEDVYELWHQGAKFDSVGWDEAKIKQWLETVRNVRLELLRPRGHEKISTAQSNTGIQNNPDSFLRGAFSSLVENDSPSTPTTHRSTPPQPLVESDPGDCNAWILNAELMHHYSTVGYRTLSFCTDVIPLLQSDIPRTALSQYFLLHEILAFSAFHMAYLNPDDSYRYLQQASHHENLAISGMRHTLASPITSENCHALYATSIFLIINSFAASDYCQNPRTSQPPVQAVVDIFALANGMGTILWSSEQDIRTGPLKALFGQFECKETNDCNLISLVNQLLQLREVVSREPNLDEKRRLLLASSIDCFGRCLFTVRQNKTLAAPAELRAAFLYPILLPEGFMHLARRNHPWALVMLAYYGVLLHWAEEKCWFLRSFAHSLMDTIASSLIGSQWAYLLEWPIRITGSAFILSMGLNLKHQGCLKTQIELAPFQDAIREDGRFDGHGIFGNGFAITLNFTLFPANISPLDSGTGLFIVVFAASVVEMAARTV</sequence>
<keyword evidence="2" id="KW-1185">Reference proteome</keyword>
<dbReference type="Proteomes" id="UP001148629">
    <property type="component" value="Unassembled WGS sequence"/>
</dbReference>
<comment type="caution">
    <text evidence="1">The sequence shown here is derived from an EMBL/GenBank/DDBJ whole genome shotgun (WGS) entry which is preliminary data.</text>
</comment>
<reference evidence="1" key="1">
    <citation type="submission" date="2022-08" db="EMBL/GenBank/DDBJ databases">
        <title>Genome Sequence of Fusarium decemcellulare.</title>
        <authorList>
            <person name="Buettner E."/>
        </authorList>
    </citation>
    <scope>NUCLEOTIDE SEQUENCE</scope>
    <source>
        <strain evidence="1">Babe19</strain>
    </source>
</reference>
<organism evidence="1 2">
    <name type="scientific">Fusarium decemcellulare</name>
    <dbReference type="NCBI Taxonomy" id="57161"/>
    <lineage>
        <taxon>Eukaryota</taxon>
        <taxon>Fungi</taxon>
        <taxon>Dikarya</taxon>
        <taxon>Ascomycota</taxon>
        <taxon>Pezizomycotina</taxon>
        <taxon>Sordariomycetes</taxon>
        <taxon>Hypocreomycetidae</taxon>
        <taxon>Hypocreales</taxon>
        <taxon>Nectriaceae</taxon>
        <taxon>Fusarium</taxon>
        <taxon>Fusarium decemcellulare species complex</taxon>
    </lineage>
</organism>
<accession>A0ACC1SLD2</accession>
<name>A0ACC1SLD2_9HYPO</name>
<evidence type="ECO:0000313" key="2">
    <source>
        <dbReference type="Proteomes" id="UP001148629"/>
    </source>
</evidence>
<dbReference type="EMBL" id="JANRMS010000313">
    <property type="protein sequence ID" value="KAJ3542109.1"/>
    <property type="molecule type" value="Genomic_DNA"/>
</dbReference>
<protein>
    <submittedName>
        <fullName evidence="1">Uncharacterized protein</fullName>
    </submittedName>
</protein>
<evidence type="ECO:0000313" key="1">
    <source>
        <dbReference type="EMBL" id="KAJ3542109.1"/>
    </source>
</evidence>